<dbReference type="PANTHER" id="PTHR47786">
    <property type="entry name" value="ALPHA-1,4-GLUCAN:MALTOSE-1-PHOSPHATE MALTOSYLTRANSFERASE"/>
    <property type="match status" value="1"/>
</dbReference>
<dbReference type="EMBL" id="JADIMM010000106">
    <property type="protein sequence ID" value="MBO8458347.1"/>
    <property type="molecule type" value="Genomic_DNA"/>
</dbReference>
<dbReference type="Pfam" id="PF00128">
    <property type="entry name" value="Alpha-amylase"/>
    <property type="match status" value="1"/>
</dbReference>
<dbReference type="AlphaFoldDB" id="A0A9D9HQF9"/>
<dbReference type="InterPro" id="IPR017853">
    <property type="entry name" value="GH"/>
</dbReference>
<dbReference type="InterPro" id="IPR006047">
    <property type="entry name" value="GH13_cat_dom"/>
</dbReference>
<dbReference type="SMART" id="SM00642">
    <property type="entry name" value="Aamy"/>
    <property type="match status" value="1"/>
</dbReference>
<dbReference type="SUPFAM" id="SSF51445">
    <property type="entry name" value="(Trans)glycosidases"/>
    <property type="match status" value="1"/>
</dbReference>
<gene>
    <name evidence="2" type="ORF">IAA81_09020</name>
</gene>
<name>A0A9D9HQF9_9SPIR</name>
<sequence length="1196" mass="137213">MEFHISGEARRKYNFSSQLFSSRGNVILADFKAARELAKKINDEHNRIGLKEFVKASHINAMGLIDEILHYVCTLYREQIDSSVMVEAVSVLQEKFGAEKVDNLLLSFIKEFPPREVYEGKLSPAEYLNGNEGTQSNKAALIEELIMLKIANENPAFKPFFILFEDKNIQPKVFYNAVWMEIEKFFAKKPPFGPDNEDLITMLRAPARNSPYDLAGQLEFIRKRWGLFLGDWLKRLLTSLDMIKEESKAGWGGAPGGGAGGAGIDMDAYEYGSISKEYERFSPDRAWMPQVVMLAKSTLVWLDQLSKKYNREIKRLDQIPDEELDEIARRGFNGLWLIGLWERSYASCRIKQICGNPDAAASAYSLKNYDIANEMGGWEALNNLRTRAWQRGIRMAADMVPNHTGMDAAWVVERPDLFIQVRDCPFPGYTFNGENLSQDGRVSVYLEDHYYSKSDCAVVFKRVDNSTGDTRYIYHGNDGTGMPWNDTAQIDFLNPEAREAVIQEILHVARNFPIIRFDAAMVLAKKHIQRLWYPEPGSGGDIASRSEHAISRGEFERRIPEEFWREVVDRCAREVPDTLLLAEAFWMMEGYFVRTLGMHRVYNSAFMNMLKREENSKYRSTVKNTLEFDPEVLKRFVNFMNNPDEETAVVQFGDGDKYFGVCTLMVTMPGLPMFGHGQVEGFKEKYGMEYRRACWNETENQWLIDRHYREIFPLMRKRYLFAEITNFLFYDFWDGNYVNENVFAYSNRNWSEAALVLYNNAYQSTSGWVKNSTGFAVKDGNGNKSIRTSNLAEGLGLSGSPNAYCLLHEQRSNLWFIRSCAEIHDRGIFVSLGGYQSQVFMDITQVFDDDHQYYRHLCEVLNGSGVHDIQIALQELYLKDLYASFAKAVNPETLKELRACILPDSGKAGSITKFIESIKAPMIEFFDTFRQFLYGDYGAQNVYDVDKAGKMLSNEEVFENLAVKLTRLSKLPGIVETQKGMKEESLALLTKVLNFLKTKEYLLEYTFFFALINSFKDLLGDKAESSDSLSVFEHWCLDRKFREVLQQMGMAGDAAYYKTEIFKCLIPTADITIKNLSISEKALYLVSEIFDNTNNWKALGVNMYEDVVWYGKENAEELFGMAEVFYSICGGKRTTKYSAASWDKELVELEKVTRLIALAHKDSGYQKARLYQLIRGVGVLEGTKKKTTSRKKEEKK</sequence>
<proteinExistence type="predicted"/>
<evidence type="ECO:0000313" key="2">
    <source>
        <dbReference type="EMBL" id="MBO8458347.1"/>
    </source>
</evidence>
<protein>
    <submittedName>
        <fullName evidence="2">Alpha-amylase</fullName>
    </submittedName>
</protein>
<feature type="domain" description="Glycosyl hydrolase family 13 catalytic" evidence="1">
    <location>
        <begin position="318"/>
        <end position="718"/>
    </location>
</feature>
<dbReference type="Proteomes" id="UP000823638">
    <property type="component" value="Unassembled WGS sequence"/>
</dbReference>
<dbReference type="GO" id="GO:0005975">
    <property type="term" value="P:carbohydrate metabolic process"/>
    <property type="evidence" value="ECO:0007669"/>
    <property type="project" value="InterPro"/>
</dbReference>
<evidence type="ECO:0000259" key="1">
    <source>
        <dbReference type="SMART" id="SM00642"/>
    </source>
</evidence>
<comment type="caution">
    <text evidence="2">The sequence shown here is derived from an EMBL/GenBank/DDBJ whole genome shotgun (WGS) entry which is preliminary data.</text>
</comment>
<reference evidence="2" key="2">
    <citation type="journal article" date="2021" name="PeerJ">
        <title>Extensive microbial diversity within the chicken gut microbiome revealed by metagenomics and culture.</title>
        <authorList>
            <person name="Gilroy R."/>
            <person name="Ravi A."/>
            <person name="Getino M."/>
            <person name="Pursley I."/>
            <person name="Horton D.L."/>
            <person name="Alikhan N.F."/>
            <person name="Baker D."/>
            <person name="Gharbi K."/>
            <person name="Hall N."/>
            <person name="Watson M."/>
            <person name="Adriaenssens E.M."/>
            <person name="Foster-Nyarko E."/>
            <person name="Jarju S."/>
            <person name="Secka A."/>
            <person name="Antonio M."/>
            <person name="Oren A."/>
            <person name="Chaudhuri R.R."/>
            <person name="La Ragione R."/>
            <person name="Hildebrand F."/>
            <person name="Pallen M.J."/>
        </authorList>
    </citation>
    <scope>NUCLEOTIDE SEQUENCE</scope>
    <source>
        <strain evidence="2">10532</strain>
    </source>
</reference>
<dbReference type="Gene3D" id="3.20.20.80">
    <property type="entry name" value="Glycosidases"/>
    <property type="match status" value="1"/>
</dbReference>
<dbReference type="PANTHER" id="PTHR47786:SF2">
    <property type="entry name" value="GLYCOSYL HYDROLASE FAMILY 13 CATALYTIC DOMAIN-CONTAINING PROTEIN"/>
    <property type="match status" value="1"/>
</dbReference>
<organism evidence="2 3">
    <name type="scientific">Candidatus Gallitreponema excrementavium</name>
    <dbReference type="NCBI Taxonomy" id="2840840"/>
    <lineage>
        <taxon>Bacteria</taxon>
        <taxon>Pseudomonadati</taxon>
        <taxon>Spirochaetota</taxon>
        <taxon>Spirochaetia</taxon>
        <taxon>Spirochaetales</taxon>
        <taxon>Candidatus Gallitreponema</taxon>
    </lineage>
</organism>
<reference evidence="2" key="1">
    <citation type="submission" date="2020-10" db="EMBL/GenBank/DDBJ databases">
        <authorList>
            <person name="Gilroy R."/>
        </authorList>
    </citation>
    <scope>NUCLEOTIDE SEQUENCE</scope>
    <source>
        <strain evidence="2">10532</strain>
    </source>
</reference>
<accession>A0A9D9HQF9</accession>
<evidence type="ECO:0000313" key="3">
    <source>
        <dbReference type="Proteomes" id="UP000823638"/>
    </source>
</evidence>